<feature type="domain" description="Integrase catalytic" evidence="2">
    <location>
        <begin position="262"/>
        <end position="473"/>
    </location>
</feature>
<sequence>MWQINDVVKFDEKLYRILRVSTGEIVWICLDSDKAQPEYVSELSLSEFIDETRLFRHEDPFAATNLEEPSVGSVAFKKREQGLQIIAPIIADEFCFSPKIRAQRVEQVRQSGIASIATIYKLLRRYWQRGQKPNALLPDYNKSGAPGKSRSASGSKKIGRARQYGDGEGMKVTPDIERLFRISIEKHILSKDAEKTTVAYRRFSDLFEQYFPDISIENRPTIRQFRYFYDREYKQPQRLIARTNPGIYKKDIRPLSGTATAHALGPGSRYEIDATIADIYLVDDIDRSKILGRPTVYVVIDVFSRMIAGFYIGFDDPSYVIAMQAVVNACIDKTEICAQLGIDISRDEWPCIGLPDVILADRGEMMSHQVDSLISGFNIRVEVAPPRRGDAKGIVESSFRALQAEFKPYAPGVVAGNRIKKHGERDYRLDAVLPITDFTQIILRTILFRNNYHVLDKYDRAEDLPADVPSIPRELWNWGIQHRVGSLRQVDALQLPIALLPRQKVTVSQYGVTMFGLIYSGAEILREGWLHRSPDINRPASLEAAYDPNCADKIYLFPQTGSRVYWECLITERSRQFRGLTFWQVWEIQALEKQHKANAKFKEDVKRRELDAFIKEKITSAKIQAPAHPESNRQRIQKIKANKKEARDAERQRRVRPATTQPTKPLASVIPLKAADDDYSLPSFVPSLFEDGEDSKQ</sequence>
<accession>A0A4V2RSQ7</accession>
<proteinExistence type="predicted"/>
<name>A0A4V2RSQ7_9GAMM</name>
<dbReference type="PROSITE" id="PS50994">
    <property type="entry name" value="INTEGRASE"/>
    <property type="match status" value="1"/>
</dbReference>
<dbReference type="Pfam" id="PF09299">
    <property type="entry name" value="Mu-transpos_C"/>
    <property type="match status" value="1"/>
</dbReference>
<feature type="region of interest" description="Disordered" evidence="1">
    <location>
        <begin position="623"/>
        <end position="672"/>
    </location>
</feature>
<evidence type="ECO:0000313" key="4">
    <source>
        <dbReference type="Proteomes" id="UP000294832"/>
    </source>
</evidence>
<evidence type="ECO:0000256" key="1">
    <source>
        <dbReference type="SAM" id="MobiDB-lite"/>
    </source>
</evidence>
<feature type="compositionally biased region" description="Basic and acidic residues" evidence="1">
    <location>
        <begin position="642"/>
        <end position="652"/>
    </location>
</feature>
<dbReference type="Gene3D" id="3.30.420.10">
    <property type="entry name" value="Ribonuclease H-like superfamily/Ribonuclease H"/>
    <property type="match status" value="1"/>
</dbReference>
<dbReference type="Proteomes" id="UP000294832">
    <property type="component" value="Unassembled WGS sequence"/>
</dbReference>
<dbReference type="AlphaFoldDB" id="A0A4V2RSQ7"/>
<protein>
    <submittedName>
        <fullName evidence="3">Mu transposase-like protein</fullName>
    </submittedName>
</protein>
<dbReference type="InterPro" id="IPR001584">
    <property type="entry name" value="Integrase_cat-core"/>
</dbReference>
<evidence type="ECO:0000259" key="2">
    <source>
        <dbReference type="PROSITE" id="PS50994"/>
    </source>
</evidence>
<organism evidence="3 4">
    <name type="scientific">Shewanella fodinae</name>
    <dbReference type="NCBI Taxonomy" id="552357"/>
    <lineage>
        <taxon>Bacteria</taxon>
        <taxon>Pseudomonadati</taxon>
        <taxon>Pseudomonadota</taxon>
        <taxon>Gammaproteobacteria</taxon>
        <taxon>Alteromonadales</taxon>
        <taxon>Shewanellaceae</taxon>
        <taxon>Shewanella</taxon>
    </lineage>
</organism>
<dbReference type="GO" id="GO:0015074">
    <property type="term" value="P:DNA integration"/>
    <property type="evidence" value="ECO:0007669"/>
    <property type="project" value="InterPro"/>
</dbReference>
<dbReference type="EMBL" id="SLWF01000006">
    <property type="protein sequence ID" value="TCN86833.1"/>
    <property type="molecule type" value="Genomic_DNA"/>
</dbReference>
<reference evidence="3 4" key="1">
    <citation type="submission" date="2019-03" db="EMBL/GenBank/DDBJ databases">
        <title>Freshwater and sediment microbial communities from various areas in North America, analyzing microbe dynamics in response to fracking.</title>
        <authorList>
            <person name="Lamendella R."/>
        </authorList>
    </citation>
    <scope>NUCLEOTIDE SEQUENCE [LARGE SCALE GENOMIC DNA]</scope>
    <source>
        <strain evidence="3 4">74A</strain>
    </source>
</reference>
<comment type="caution">
    <text evidence="3">The sequence shown here is derived from an EMBL/GenBank/DDBJ whole genome shotgun (WGS) entry which is preliminary data.</text>
</comment>
<dbReference type="OrthoDB" id="501284at2"/>
<dbReference type="RefSeq" id="WP_133038398.1">
    <property type="nucleotide sequence ID" value="NZ_SLWF01000006.1"/>
</dbReference>
<dbReference type="InterPro" id="IPR015378">
    <property type="entry name" value="Transposase-like_Mu_C"/>
</dbReference>
<keyword evidence="4" id="KW-1185">Reference proteome</keyword>
<dbReference type="SUPFAM" id="SSF53098">
    <property type="entry name" value="Ribonuclease H-like"/>
    <property type="match status" value="1"/>
</dbReference>
<feature type="region of interest" description="Disordered" evidence="1">
    <location>
        <begin position="678"/>
        <end position="697"/>
    </location>
</feature>
<gene>
    <name evidence="3" type="ORF">EDC91_106108</name>
</gene>
<dbReference type="InterPro" id="IPR036397">
    <property type="entry name" value="RNaseH_sf"/>
</dbReference>
<dbReference type="InterPro" id="IPR012337">
    <property type="entry name" value="RNaseH-like_sf"/>
</dbReference>
<feature type="region of interest" description="Disordered" evidence="1">
    <location>
        <begin position="137"/>
        <end position="169"/>
    </location>
</feature>
<evidence type="ECO:0000313" key="3">
    <source>
        <dbReference type="EMBL" id="TCN86833.1"/>
    </source>
</evidence>
<dbReference type="GO" id="GO:0003676">
    <property type="term" value="F:nucleic acid binding"/>
    <property type="evidence" value="ECO:0007669"/>
    <property type="project" value="InterPro"/>
</dbReference>